<proteinExistence type="predicted"/>
<reference evidence="2 3" key="2">
    <citation type="journal article" date="2022" name="Int. J. Syst. Evol. Microbiol.">
        <title>Strains of Bradyrhizobium barranii sp. nov. associated with legumes native to Canada are symbionts of soybeans and belong to different subspecies (subsp. barranii subsp. nov. and subsp. apii subsp. nov.) and symbiovars (sv. glycinearum and sv. septentrionale).</title>
        <authorList>
            <person name="Bromfield E.S.P."/>
            <person name="Cloutier S."/>
            <person name="Wasai-Hara S."/>
            <person name="Minamisawa K."/>
        </authorList>
    </citation>
    <scope>NUCLEOTIDE SEQUENCE [LARGE SCALE GENOMIC DNA]</scope>
    <source>
        <strain evidence="2 3">144S4</strain>
    </source>
</reference>
<evidence type="ECO:0000313" key="3">
    <source>
        <dbReference type="Proteomes" id="UP000664702"/>
    </source>
</evidence>
<reference evidence="1" key="1">
    <citation type="submission" date="2021-03" db="EMBL/GenBank/DDBJ databases">
        <title>Whole Genome Sequence of Bradyrhizobium sp. Strain 144S4.</title>
        <authorList>
            <person name="Bromfield E.S.P."/>
            <person name="Cloutier S."/>
        </authorList>
    </citation>
    <scope>NUCLEOTIDE SEQUENCE [LARGE SCALE GENOMIC DNA]</scope>
    <source>
        <strain evidence="1">144S4</strain>
    </source>
</reference>
<dbReference type="KEGG" id="bban:J4G43_047340"/>
<protein>
    <submittedName>
        <fullName evidence="1">Uncharacterized protein</fullName>
    </submittedName>
</protein>
<name>A0A939MF42_9BRAD</name>
<organism evidence="1">
    <name type="scientific">Bradyrhizobium barranii subsp. barranii</name>
    <dbReference type="NCBI Taxonomy" id="2823807"/>
    <lineage>
        <taxon>Bacteria</taxon>
        <taxon>Pseudomonadati</taxon>
        <taxon>Pseudomonadota</taxon>
        <taxon>Alphaproteobacteria</taxon>
        <taxon>Hyphomicrobiales</taxon>
        <taxon>Nitrobacteraceae</taxon>
        <taxon>Bradyrhizobium</taxon>
        <taxon>Bradyrhizobium barranii</taxon>
    </lineage>
</organism>
<evidence type="ECO:0000313" key="1">
    <source>
        <dbReference type="EMBL" id="MBO1868469.1"/>
    </source>
</evidence>
<gene>
    <name evidence="2" type="ORF">J4G43_047340</name>
    <name evidence="1" type="ORF">J4G43_49045</name>
</gene>
<sequence length="141" mass="16034">MNPDDDDNIIRFPTFVRIEGEESPVIKSVFRCYVLVNRETALVPLNDWANASASRHATIKLTELDPWRVAETFVGTVRISTVFLGIDHRHFGNGPPLLFETMIFGGSLDHFQNRCSTWDEAEAMHAEAVDQVRRGHLRVVK</sequence>
<evidence type="ECO:0000313" key="2">
    <source>
        <dbReference type="EMBL" id="UEM11983.1"/>
    </source>
</evidence>
<dbReference type="EMBL" id="CP086136">
    <property type="protein sequence ID" value="UEM11983.1"/>
    <property type="molecule type" value="Genomic_DNA"/>
</dbReference>
<accession>A0A939MF42</accession>
<dbReference type="Proteomes" id="UP000664702">
    <property type="component" value="Chromosome"/>
</dbReference>
<dbReference type="RefSeq" id="WP_208089635.1">
    <property type="nucleotide sequence ID" value="NZ_CP086136.1"/>
</dbReference>
<dbReference type="AlphaFoldDB" id="A0A939MF42"/>
<dbReference type="EMBL" id="JAGEMI010000001">
    <property type="protein sequence ID" value="MBO1868469.1"/>
    <property type="molecule type" value="Genomic_DNA"/>
</dbReference>